<organism evidence="3 4">
    <name type="scientific">Aeromonas phage 2L372D</name>
    <dbReference type="NCBI Taxonomy" id="2588097"/>
    <lineage>
        <taxon>Viruses</taxon>
        <taxon>Duplodnaviria</taxon>
        <taxon>Heunggongvirae</taxon>
        <taxon>Uroviricota</taxon>
        <taxon>Caudoviricetes</taxon>
        <taxon>Plateaulakevirus</taxon>
        <taxon>Plateaulakevirus pv2L372D</taxon>
    </lineage>
</organism>
<evidence type="ECO:0000256" key="1">
    <source>
        <dbReference type="SAM" id="Coils"/>
    </source>
</evidence>
<accession>A0A4Y5TX73</accession>
<feature type="coiled-coil region" evidence="1">
    <location>
        <begin position="79"/>
        <end position="106"/>
    </location>
</feature>
<evidence type="ECO:0000313" key="4">
    <source>
        <dbReference type="Proteomes" id="UP000316128"/>
    </source>
</evidence>
<proteinExistence type="predicted"/>
<keyword evidence="1" id="KW-0175">Coiled coil</keyword>
<dbReference type="Proteomes" id="UP000316128">
    <property type="component" value="Segment"/>
</dbReference>
<evidence type="ECO:0000313" key="3">
    <source>
        <dbReference type="EMBL" id="QDB74021.1"/>
    </source>
</evidence>
<sequence>MSTVAINKTKKRGRGRPKSEDKLLIDSERAQFRLKSKIINISEEALETVYRLMTDKSAPPQVQNASARMVLEMAAELHKQLIESEAAELEESVEVTEDKIEENEQEKGIVVNFGG</sequence>
<feature type="region of interest" description="Disordered" evidence="2">
    <location>
        <begin position="1"/>
        <end position="21"/>
    </location>
</feature>
<reference evidence="3 4" key="1">
    <citation type="submission" date="2019-04" db="EMBL/GenBank/DDBJ databases">
        <title>Nine Novel Phages from a Plateau Lake in Southwest China Provide Insights into Aeromonas Phage Diversity.</title>
        <authorList>
            <person name="Xiao W."/>
            <person name="Bai M."/>
            <person name="Wang Y."/>
            <person name="Cui X."/>
        </authorList>
    </citation>
    <scope>NUCLEOTIDE SEQUENCE [LARGE SCALE GENOMIC DNA]</scope>
</reference>
<protein>
    <submittedName>
        <fullName evidence="3">Uncharacterized protein</fullName>
    </submittedName>
</protein>
<gene>
    <name evidence="3" type="ORF">2L372D_107</name>
</gene>
<dbReference type="EMBL" id="MK804893">
    <property type="protein sequence ID" value="QDB74021.1"/>
    <property type="molecule type" value="Genomic_DNA"/>
</dbReference>
<evidence type="ECO:0000256" key="2">
    <source>
        <dbReference type="SAM" id="MobiDB-lite"/>
    </source>
</evidence>
<keyword evidence="4" id="KW-1185">Reference proteome</keyword>
<name>A0A4Y5TX73_9CAUD</name>